<accession>A0A9P5P469</accession>
<feature type="non-terminal residue" evidence="1">
    <location>
        <position position="1"/>
    </location>
</feature>
<comment type="caution">
    <text evidence="1">The sequence shown here is derived from an EMBL/GenBank/DDBJ whole genome shotgun (WGS) entry which is preliminary data.</text>
</comment>
<dbReference type="Proteomes" id="UP000772434">
    <property type="component" value="Unassembled WGS sequence"/>
</dbReference>
<evidence type="ECO:0000313" key="1">
    <source>
        <dbReference type="EMBL" id="KAF9016916.1"/>
    </source>
</evidence>
<name>A0A9P5P469_9AGAR</name>
<protein>
    <submittedName>
        <fullName evidence="1">Uncharacterized protein</fullName>
    </submittedName>
</protein>
<evidence type="ECO:0000313" key="2">
    <source>
        <dbReference type="Proteomes" id="UP000772434"/>
    </source>
</evidence>
<dbReference type="AlphaFoldDB" id="A0A9P5P469"/>
<gene>
    <name evidence="1" type="ORF">BDP27DRAFT_1251619</name>
</gene>
<organism evidence="1 2">
    <name type="scientific">Rhodocollybia butyracea</name>
    <dbReference type="NCBI Taxonomy" id="206335"/>
    <lineage>
        <taxon>Eukaryota</taxon>
        <taxon>Fungi</taxon>
        <taxon>Dikarya</taxon>
        <taxon>Basidiomycota</taxon>
        <taxon>Agaricomycotina</taxon>
        <taxon>Agaricomycetes</taxon>
        <taxon>Agaricomycetidae</taxon>
        <taxon>Agaricales</taxon>
        <taxon>Marasmiineae</taxon>
        <taxon>Omphalotaceae</taxon>
        <taxon>Rhodocollybia</taxon>
    </lineage>
</organism>
<dbReference type="OrthoDB" id="3237158at2759"/>
<keyword evidence="2" id="KW-1185">Reference proteome</keyword>
<sequence>ITTVRKDGRIEKHIRWSAFKFSAQDWNHVADCKAILEYVHSICFLCGTISFYKGHQPYPAALFGEQEYLLTQWENKLVDPHFELYHPALEAGLAKFRKYYEKFDEKPAYILSLFIHPYYKLNWIELHWGGADAQAEAIAGGDGYAQNWMDEAEKLVEATVCACLFFSGLFSSQSAG</sequence>
<dbReference type="EMBL" id="JADNRY010001405">
    <property type="protein sequence ID" value="KAF9016916.1"/>
    <property type="molecule type" value="Genomic_DNA"/>
</dbReference>
<proteinExistence type="predicted"/>
<reference evidence="1" key="1">
    <citation type="submission" date="2020-11" db="EMBL/GenBank/DDBJ databases">
        <authorList>
            <consortium name="DOE Joint Genome Institute"/>
            <person name="Ahrendt S."/>
            <person name="Riley R."/>
            <person name="Andreopoulos W."/>
            <person name="Labutti K."/>
            <person name="Pangilinan J."/>
            <person name="Ruiz-Duenas F.J."/>
            <person name="Barrasa J.M."/>
            <person name="Sanchez-Garcia M."/>
            <person name="Camarero S."/>
            <person name="Miyauchi S."/>
            <person name="Serrano A."/>
            <person name="Linde D."/>
            <person name="Babiker R."/>
            <person name="Drula E."/>
            <person name="Ayuso-Fernandez I."/>
            <person name="Pacheco R."/>
            <person name="Padilla G."/>
            <person name="Ferreira P."/>
            <person name="Barriuso J."/>
            <person name="Kellner H."/>
            <person name="Castanera R."/>
            <person name="Alfaro M."/>
            <person name="Ramirez L."/>
            <person name="Pisabarro A.G."/>
            <person name="Kuo A."/>
            <person name="Tritt A."/>
            <person name="Lipzen A."/>
            <person name="He G."/>
            <person name="Yan M."/>
            <person name="Ng V."/>
            <person name="Cullen D."/>
            <person name="Martin F."/>
            <person name="Rosso M.-N."/>
            <person name="Henrissat B."/>
            <person name="Hibbett D."/>
            <person name="Martinez A.T."/>
            <person name="Grigoriev I.V."/>
        </authorList>
    </citation>
    <scope>NUCLEOTIDE SEQUENCE</scope>
    <source>
        <strain evidence="1">AH 40177</strain>
    </source>
</reference>